<keyword evidence="5" id="KW-1185">Reference proteome</keyword>
<evidence type="ECO:0000256" key="1">
    <source>
        <dbReference type="ARBA" id="ARBA00022692"/>
    </source>
</evidence>
<dbReference type="OrthoDB" id="4550662at2"/>
<evidence type="ECO:0000313" key="5">
    <source>
        <dbReference type="Proteomes" id="UP000271031"/>
    </source>
</evidence>
<keyword evidence="2 3" id="KW-1133">Transmembrane helix</keyword>
<organism evidence="4 5">
    <name type="scientific">Brevibacillus fluminis</name>
    <dbReference type="NCBI Taxonomy" id="511487"/>
    <lineage>
        <taxon>Bacteria</taxon>
        <taxon>Bacillati</taxon>
        <taxon>Bacillota</taxon>
        <taxon>Bacilli</taxon>
        <taxon>Bacillales</taxon>
        <taxon>Paenibacillaceae</taxon>
        <taxon>Brevibacillus</taxon>
    </lineage>
</organism>
<gene>
    <name evidence="4" type="ORF">EDM56_16740</name>
</gene>
<reference evidence="4 5" key="1">
    <citation type="submission" date="2018-10" db="EMBL/GenBank/DDBJ databases">
        <title>Phylogenomics of Brevibacillus.</title>
        <authorList>
            <person name="Dunlap C."/>
        </authorList>
    </citation>
    <scope>NUCLEOTIDE SEQUENCE [LARGE SCALE GENOMIC DNA]</scope>
    <source>
        <strain evidence="4 5">JCM 15716</strain>
    </source>
</reference>
<dbReference type="GO" id="GO:0016020">
    <property type="term" value="C:membrane"/>
    <property type="evidence" value="ECO:0007669"/>
    <property type="project" value="InterPro"/>
</dbReference>
<feature type="transmembrane region" description="Helical" evidence="3">
    <location>
        <begin position="43"/>
        <end position="65"/>
    </location>
</feature>
<evidence type="ECO:0008006" key="6">
    <source>
        <dbReference type="Google" id="ProtNLM"/>
    </source>
</evidence>
<name>A0A3M8DIM5_9BACL</name>
<dbReference type="Proteomes" id="UP000271031">
    <property type="component" value="Unassembled WGS sequence"/>
</dbReference>
<feature type="transmembrane region" description="Helical" evidence="3">
    <location>
        <begin position="110"/>
        <end position="134"/>
    </location>
</feature>
<evidence type="ECO:0000313" key="4">
    <source>
        <dbReference type="EMBL" id="RNB87311.1"/>
    </source>
</evidence>
<keyword evidence="3" id="KW-0472">Membrane</keyword>
<proteinExistence type="predicted"/>
<dbReference type="Gene3D" id="1.10.1760.20">
    <property type="match status" value="1"/>
</dbReference>
<feature type="transmembrane region" description="Helical" evidence="3">
    <location>
        <begin position="146"/>
        <end position="174"/>
    </location>
</feature>
<dbReference type="AlphaFoldDB" id="A0A3M8DIM5"/>
<protein>
    <recommendedName>
        <fullName evidence="6">ECF-type riboflavin transporter substrate-binding protein</fullName>
    </recommendedName>
</protein>
<dbReference type="PANTHER" id="PTHR37815">
    <property type="entry name" value="UPF0397 PROTEIN BC_2624-RELATED"/>
    <property type="match status" value="1"/>
</dbReference>
<sequence length="181" mass="20127">MGMLRPSYKKRTWITLAVATLLYSLFSYATSDIEIANNSFRPAIALLSAFAGVYGPVYGFIAGFLGNIGVDWLNNQFWWNWSLGNGIIGLLCGLMVYVPEYPPKDGKLTAMQWVMFLIFIMVGNYVGLTFAAVLDVLLDRIPFPQAVFGSAITPATINFLSSLVLAPPLLMILLNWRMKED</sequence>
<dbReference type="InterPro" id="IPR009825">
    <property type="entry name" value="ECF_substrate-spec-like"/>
</dbReference>
<keyword evidence="1 3" id="KW-0812">Transmembrane</keyword>
<comment type="caution">
    <text evidence="4">The sequence shown here is derived from an EMBL/GenBank/DDBJ whole genome shotgun (WGS) entry which is preliminary data.</text>
</comment>
<feature type="transmembrane region" description="Helical" evidence="3">
    <location>
        <begin position="12"/>
        <end position="31"/>
    </location>
</feature>
<dbReference type="Pfam" id="PF07155">
    <property type="entry name" value="ECF-ribofla_trS"/>
    <property type="match status" value="1"/>
</dbReference>
<accession>A0A3M8DIM5</accession>
<dbReference type="PANTHER" id="PTHR37815:SF3">
    <property type="entry name" value="UPF0397 PROTEIN SPR0429"/>
    <property type="match status" value="1"/>
</dbReference>
<feature type="transmembrane region" description="Helical" evidence="3">
    <location>
        <begin position="77"/>
        <end position="98"/>
    </location>
</feature>
<evidence type="ECO:0000256" key="2">
    <source>
        <dbReference type="ARBA" id="ARBA00022989"/>
    </source>
</evidence>
<dbReference type="EMBL" id="RHHQ01000012">
    <property type="protein sequence ID" value="RNB87311.1"/>
    <property type="molecule type" value="Genomic_DNA"/>
</dbReference>
<evidence type="ECO:0000256" key="3">
    <source>
        <dbReference type="SAM" id="Phobius"/>
    </source>
</evidence>